<organism evidence="1">
    <name type="scientific">Salmonella phage vB_SEnST11_KE23</name>
    <dbReference type="NCBI Taxonomy" id="3161174"/>
    <lineage>
        <taxon>Viruses</taxon>
        <taxon>Duplodnaviria</taxon>
        <taxon>Heunggongvirae</taxon>
        <taxon>Uroviricota</taxon>
        <taxon>Caudoviricetes</taxon>
        <taxon>Vequintavirinae</taxon>
        <taxon>Seunavirus</taxon>
    </lineage>
</organism>
<evidence type="ECO:0000313" key="1">
    <source>
        <dbReference type="EMBL" id="XCH40456.1"/>
    </source>
</evidence>
<accession>A0AAU8GEX9</accession>
<protein>
    <recommendedName>
        <fullName evidence="2">Phage protein</fullName>
    </recommendedName>
</protein>
<evidence type="ECO:0008006" key="2">
    <source>
        <dbReference type="Google" id="ProtNLM"/>
    </source>
</evidence>
<reference evidence="1" key="1">
    <citation type="submission" date="2024-05" db="EMBL/GenBank/DDBJ databases">
        <authorList>
            <person name="Mugo M.M."/>
            <person name="Musyoki A.M."/>
            <person name="Makumi A.M."/>
            <person name="Mutai I."/>
            <person name="Drechsel O."/>
            <person name="Kering K.K."/>
            <person name="Muturi P."/>
            <person name="Mbae C.K."/>
            <person name="Kariuki S.M."/>
        </authorList>
    </citation>
    <scope>NUCLEOTIDE SEQUENCE</scope>
</reference>
<name>A0AAU8GEX9_9CAUD</name>
<sequence length="47" mass="5489">MFNVVVINNKTGKRVIMNRSPLQHGEACAMLSKITRYPWRTEKVEKI</sequence>
<proteinExistence type="predicted"/>
<gene>
    <name evidence="1" type="ORF">YRYPWZST_CDS0055</name>
</gene>
<dbReference type="EMBL" id="PP856722">
    <property type="protein sequence ID" value="XCH40456.1"/>
    <property type="molecule type" value="Genomic_DNA"/>
</dbReference>